<gene>
    <name evidence="2" type="ORF">GFD22_08820</name>
</gene>
<sequence>MTDYRYDDEPSAADHVVAQLERVNAKVDEMRAKMEQDPDSMGDKILKAALPSVAGLVAGKLFDMAWNRGTAKRFGDVRQESAKGLLLSVAFAALSAAVGAAVATLSTRSSQAIVDRRHRRAHR</sequence>
<evidence type="ECO:0000256" key="1">
    <source>
        <dbReference type="SAM" id="Phobius"/>
    </source>
</evidence>
<dbReference type="InterPro" id="IPR025329">
    <property type="entry name" value="DUF4235"/>
</dbReference>
<protein>
    <submittedName>
        <fullName evidence="2">DUF4235 domain-containing protein</fullName>
    </submittedName>
</protein>
<keyword evidence="3" id="KW-1185">Reference proteome</keyword>
<dbReference type="EMBL" id="WHZY01000015">
    <property type="protein sequence ID" value="NEG79065.1"/>
    <property type="molecule type" value="Genomic_DNA"/>
</dbReference>
<evidence type="ECO:0000313" key="2">
    <source>
        <dbReference type="EMBL" id="NEG79065.1"/>
    </source>
</evidence>
<feature type="transmembrane region" description="Helical" evidence="1">
    <location>
        <begin position="84"/>
        <end position="105"/>
    </location>
</feature>
<evidence type="ECO:0000313" key="3">
    <source>
        <dbReference type="Proteomes" id="UP000469763"/>
    </source>
</evidence>
<dbReference type="AlphaFoldDB" id="A0A7K3TIX9"/>
<dbReference type="Proteomes" id="UP000469763">
    <property type="component" value="Unassembled WGS sequence"/>
</dbReference>
<keyword evidence="1" id="KW-0472">Membrane</keyword>
<keyword evidence="1" id="KW-0812">Transmembrane</keyword>
<accession>A0A7K3TIX9</accession>
<proteinExistence type="predicted"/>
<name>A0A7K3TIX9_9BIFI</name>
<dbReference type="OrthoDB" id="3240197at2"/>
<dbReference type="RefSeq" id="WP_152350431.1">
    <property type="nucleotide sequence ID" value="NZ_WBSN01000008.1"/>
</dbReference>
<keyword evidence="1" id="KW-1133">Transmembrane helix</keyword>
<organism evidence="2 3">
    <name type="scientific">Bifidobacterium avesanii</name>
    <dbReference type="NCBI Taxonomy" id="1798157"/>
    <lineage>
        <taxon>Bacteria</taxon>
        <taxon>Bacillati</taxon>
        <taxon>Actinomycetota</taxon>
        <taxon>Actinomycetes</taxon>
        <taxon>Bifidobacteriales</taxon>
        <taxon>Bifidobacteriaceae</taxon>
        <taxon>Bifidobacterium</taxon>
    </lineage>
</organism>
<reference evidence="2 3" key="1">
    <citation type="submission" date="2019-10" db="EMBL/GenBank/DDBJ databases">
        <title>Bifidobacterium from non-human primates.</title>
        <authorList>
            <person name="Modesto M."/>
        </authorList>
    </citation>
    <scope>NUCLEOTIDE SEQUENCE [LARGE SCALE GENOMIC DNA]</scope>
    <source>
        <strain evidence="2 3">TREC</strain>
    </source>
</reference>
<dbReference type="Pfam" id="PF14019">
    <property type="entry name" value="DUF4235"/>
    <property type="match status" value="1"/>
</dbReference>
<comment type="caution">
    <text evidence="2">The sequence shown here is derived from an EMBL/GenBank/DDBJ whole genome shotgun (WGS) entry which is preliminary data.</text>
</comment>